<organism evidence="3 4">
    <name type="scientific">Linnemannia schmuckeri</name>
    <dbReference type="NCBI Taxonomy" id="64567"/>
    <lineage>
        <taxon>Eukaryota</taxon>
        <taxon>Fungi</taxon>
        <taxon>Fungi incertae sedis</taxon>
        <taxon>Mucoromycota</taxon>
        <taxon>Mortierellomycotina</taxon>
        <taxon>Mortierellomycetes</taxon>
        <taxon>Mortierellales</taxon>
        <taxon>Mortierellaceae</taxon>
        <taxon>Linnemannia</taxon>
    </lineage>
</organism>
<dbReference type="InterPro" id="IPR036047">
    <property type="entry name" value="F-box-like_dom_sf"/>
</dbReference>
<dbReference type="OrthoDB" id="2387036at2759"/>
<feature type="domain" description="F-box" evidence="2">
    <location>
        <begin position="93"/>
        <end position="126"/>
    </location>
</feature>
<feature type="region of interest" description="Disordered" evidence="1">
    <location>
        <begin position="782"/>
        <end position="806"/>
    </location>
</feature>
<dbReference type="SUPFAM" id="SSF81383">
    <property type="entry name" value="F-box domain"/>
    <property type="match status" value="1"/>
</dbReference>
<reference evidence="3" key="1">
    <citation type="journal article" date="2020" name="Fungal Divers.">
        <title>Resolving the Mortierellaceae phylogeny through synthesis of multi-gene phylogenetics and phylogenomics.</title>
        <authorList>
            <person name="Vandepol N."/>
            <person name="Liber J."/>
            <person name="Desiro A."/>
            <person name="Na H."/>
            <person name="Kennedy M."/>
            <person name="Barry K."/>
            <person name="Grigoriev I.V."/>
            <person name="Miller A.N."/>
            <person name="O'Donnell K."/>
            <person name="Stajich J.E."/>
            <person name="Bonito G."/>
        </authorList>
    </citation>
    <scope>NUCLEOTIDE SEQUENCE</scope>
    <source>
        <strain evidence="3">NRRL 6426</strain>
    </source>
</reference>
<feature type="region of interest" description="Disordered" evidence="1">
    <location>
        <begin position="190"/>
        <end position="223"/>
    </location>
</feature>
<feature type="compositionally biased region" description="Low complexity" evidence="1">
    <location>
        <begin position="782"/>
        <end position="794"/>
    </location>
</feature>
<sequence length="888" mass="101350">MSMRKLRNSFQRRLQIDRFVLEQDNQADLSPFPSPLNNQNCFSDSAMDHDHQVQASHFQSSANLTARSSPAAHSAMTSDEDNSLYFERCFSPLDLPPDLLIYFIKFLTPGDLWKLCQVSKTMQSAVMVFMSCSQRFGFEAIRILRQEHAWTDKQLLRVHHEKHYEDMRDHFWITYNQPLRMIIPPFPEDEELEEEHQTPSVDEEEVESQDAGTAIDEDVPTQQQQQILVESAMAGQMQSDDVVIEGVINTNTSNGSQPPPPPPAQAPATPSSEGFQSSSSPQCDQEMEGPEIVLQTMSPATTAAALVTAMERGNDPAMGAFWTNQYETTKNISSQVAKLAMIDNTGRLLPATKDRFWSIVQLLFDSNLVDLAYRRAIINCARYMTAKFDSCFAYGLRVNGRVVLDTDYYDYEPSEYSVKIGPHLAVESDPKLPQSPDAPLDYPRDTEESRTIAPPRRLQSTFQVMLWRRCLTDMVGLYNQIQDLHNNPVAISASSSGHGLNSKSQAFSEQENFRHCQKEAIEQHHPIGRGFRKMIHRIRSVSKKRRYTSGGNGRETRTFSAHLSASSWSLPTSFPPGPLTFPFHTTSAFAFGDVSRQQAQQPISPFCYIKRQSPYQQCRRPSKLPDPNILDDFFRVKKSDLHSFQQCVLSVERRQMRRRAMMEERIRRETLLKEELLGLCHMACGLFMVRNQRQPEQGGPRTIMTLLRQGSPWKKGVWRVGEWRHAPIDLDHDLDETAMAHRYHLERDYNHLKTIIDTHRRWSSYDHTFSSSASSFLSSFSSPSSSSSSTSFTTETPASRPLYTTDRDNTDVFSANEYAGISDLLDMLPLNITTKQDDMIDRGTWQSLCLATIKFLMNENLAWGGNDPNHELSKLKATLHEDAWYYHE</sequence>
<keyword evidence="4" id="KW-1185">Reference proteome</keyword>
<feature type="region of interest" description="Disordered" evidence="1">
    <location>
        <begin position="249"/>
        <end position="286"/>
    </location>
</feature>
<feature type="compositionally biased region" description="Low complexity" evidence="1">
    <location>
        <begin position="266"/>
        <end position="280"/>
    </location>
</feature>
<evidence type="ECO:0000313" key="3">
    <source>
        <dbReference type="EMBL" id="KAF9152151.1"/>
    </source>
</evidence>
<dbReference type="InterPro" id="IPR001810">
    <property type="entry name" value="F-box_dom"/>
</dbReference>
<dbReference type="AlphaFoldDB" id="A0A9P5S2V8"/>
<accession>A0A9P5S2V8</accession>
<feature type="region of interest" description="Disordered" evidence="1">
    <location>
        <begin position="427"/>
        <end position="451"/>
    </location>
</feature>
<dbReference type="Proteomes" id="UP000748756">
    <property type="component" value="Unassembled WGS sequence"/>
</dbReference>
<name>A0A9P5S2V8_9FUNG</name>
<dbReference type="Pfam" id="PF00646">
    <property type="entry name" value="F-box"/>
    <property type="match status" value="1"/>
</dbReference>
<evidence type="ECO:0000313" key="4">
    <source>
        <dbReference type="Proteomes" id="UP000748756"/>
    </source>
</evidence>
<gene>
    <name evidence="3" type="ORF">BG015_005704</name>
</gene>
<comment type="caution">
    <text evidence="3">The sequence shown here is derived from an EMBL/GenBank/DDBJ whole genome shotgun (WGS) entry which is preliminary data.</text>
</comment>
<dbReference type="EMBL" id="JAAAUQ010000265">
    <property type="protein sequence ID" value="KAF9152151.1"/>
    <property type="molecule type" value="Genomic_DNA"/>
</dbReference>
<proteinExistence type="predicted"/>
<evidence type="ECO:0000256" key="1">
    <source>
        <dbReference type="SAM" id="MobiDB-lite"/>
    </source>
</evidence>
<protein>
    <recommendedName>
        <fullName evidence="2">F-box domain-containing protein</fullName>
    </recommendedName>
</protein>
<dbReference type="CDD" id="cd09917">
    <property type="entry name" value="F-box_SF"/>
    <property type="match status" value="1"/>
</dbReference>
<evidence type="ECO:0000259" key="2">
    <source>
        <dbReference type="Pfam" id="PF00646"/>
    </source>
</evidence>